<dbReference type="GO" id="GO:0006325">
    <property type="term" value="P:chromatin organization"/>
    <property type="evidence" value="ECO:0007669"/>
    <property type="project" value="UniProtKB-KW"/>
</dbReference>
<dbReference type="FunFam" id="3.30.420.40:FF:000151">
    <property type="entry name" value="Actin-related protein 4"/>
    <property type="match status" value="1"/>
</dbReference>
<proteinExistence type="inferred from homology"/>
<dbReference type="FunFam" id="3.30.420.40:FF:000127">
    <property type="entry name" value="actin-related protein 4"/>
    <property type="match status" value="1"/>
</dbReference>
<dbReference type="PANTHER" id="PTHR11937">
    <property type="entry name" value="ACTIN"/>
    <property type="match status" value="1"/>
</dbReference>
<dbReference type="Gene3D" id="3.90.640.10">
    <property type="entry name" value="Actin, Chain A, domain 4"/>
    <property type="match status" value="1"/>
</dbReference>
<evidence type="ECO:0000256" key="5">
    <source>
        <dbReference type="ARBA" id="ARBA00022853"/>
    </source>
</evidence>
<protein>
    <recommendedName>
        <fullName evidence="8">Actin-related protein 4</fullName>
    </recommendedName>
</protein>
<dbReference type="SMART" id="SM00268">
    <property type="entry name" value="ACTIN"/>
    <property type="match status" value="1"/>
</dbReference>
<keyword evidence="4" id="KW-0963">Cytoplasm</keyword>
<comment type="similarity">
    <text evidence="7">Belongs to the actin family. ARP4 subfamily.</text>
</comment>
<name>A0A6V7PZ77_ANACO</name>
<dbReference type="InterPro" id="IPR004000">
    <property type="entry name" value="Actin"/>
</dbReference>
<gene>
    <name evidence="11" type="ORF">CB5_LOCUS19435</name>
</gene>
<keyword evidence="3" id="KW-0217">Developmental protein</keyword>
<evidence type="ECO:0000256" key="2">
    <source>
        <dbReference type="ARBA" id="ARBA00004496"/>
    </source>
</evidence>
<dbReference type="Pfam" id="PF00022">
    <property type="entry name" value="Actin"/>
    <property type="match status" value="1"/>
</dbReference>
<sequence>MALRSSSSPWWAVETALQELQKLESEHPDRFDYLKRELKSLIAEPLFTSRDPTIPTLLPASSAATQGFSFSPLDSASMYGGDEVSAIVLDLGSYSCKAGYAGEDAPKAVFPSVVGSIDQTGANDEIKPERDSESMPDSKTGVKALDPDKTKPKRKLYVGTQALDYRRDHMEVISPLKDGVVVDWDIVDNIWNYAFRQRLLIDPKEHPILLAEPSTNSPLQREKAAELLFENYKVPALFLAKNAVLTSFASGRATSLVVDSGGGSTVVAAVHDGYVLQKAVATSPIGGEFLTDCMMKSLESKGIVLKPRYSFKKKEISPGEYQIVDLDFPNTTESYKLYSTRAIAGDIKESVCRVPDTPFEEAAYANVPMTPYELPDGQTIEIGADRFKVPDVLFNPSLSQTIPGMESIADSTSLRGLPQMVIESINKCDVDIRRELFSSILLAGGTSSMQQLKERLEKDLMEEAPQAARVKVLASGNSTERRFSVWIGGSILASLGSFQQMWFSKAEYEEHGVSYIQRKCP</sequence>
<evidence type="ECO:0000256" key="1">
    <source>
        <dbReference type="ARBA" id="ARBA00004123"/>
    </source>
</evidence>
<accession>A0A6V7PZ77</accession>
<dbReference type="AlphaFoldDB" id="A0A6V7PZ77"/>
<evidence type="ECO:0000256" key="8">
    <source>
        <dbReference type="ARBA" id="ARBA00041020"/>
    </source>
</evidence>
<keyword evidence="6" id="KW-0539">Nucleus</keyword>
<reference evidence="11" key="1">
    <citation type="submission" date="2020-07" db="EMBL/GenBank/DDBJ databases">
        <authorList>
            <person name="Lin J."/>
        </authorList>
    </citation>
    <scope>NUCLEOTIDE SEQUENCE</scope>
</reference>
<dbReference type="SUPFAM" id="SSF53067">
    <property type="entry name" value="Actin-like ATPase domain"/>
    <property type="match status" value="2"/>
</dbReference>
<evidence type="ECO:0000256" key="3">
    <source>
        <dbReference type="ARBA" id="ARBA00022473"/>
    </source>
</evidence>
<dbReference type="InterPro" id="IPR043129">
    <property type="entry name" value="ATPase_NBD"/>
</dbReference>
<keyword evidence="5" id="KW-0156">Chromatin regulator</keyword>
<evidence type="ECO:0000256" key="6">
    <source>
        <dbReference type="ARBA" id="ARBA00023242"/>
    </source>
</evidence>
<evidence type="ECO:0000256" key="4">
    <source>
        <dbReference type="ARBA" id="ARBA00022490"/>
    </source>
</evidence>
<comment type="function">
    <text evidence="9">Involved in several developmental processes including organization of plant organs, flowering time, anther development, flower senescence and fertility, probably by regulating the chromatin structure.</text>
</comment>
<dbReference type="Gene3D" id="3.30.420.40">
    <property type="match status" value="3"/>
</dbReference>
<dbReference type="GO" id="GO:0005634">
    <property type="term" value="C:nucleus"/>
    <property type="evidence" value="ECO:0007669"/>
    <property type="project" value="UniProtKB-SubCell"/>
</dbReference>
<evidence type="ECO:0000256" key="9">
    <source>
        <dbReference type="ARBA" id="ARBA00060074"/>
    </source>
</evidence>
<evidence type="ECO:0000256" key="7">
    <source>
        <dbReference type="ARBA" id="ARBA00038320"/>
    </source>
</evidence>
<evidence type="ECO:0000313" key="11">
    <source>
        <dbReference type="EMBL" id="CAD1836224.1"/>
    </source>
</evidence>
<dbReference type="GO" id="GO:0005737">
    <property type="term" value="C:cytoplasm"/>
    <property type="evidence" value="ECO:0007669"/>
    <property type="project" value="UniProtKB-SubCell"/>
</dbReference>
<organism evidence="11">
    <name type="scientific">Ananas comosus var. bracteatus</name>
    <name type="common">red pineapple</name>
    <dbReference type="NCBI Taxonomy" id="296719"/>
    <lineage>
        <taxon>Eukaryota</taxon>
        <taxon>Viridiplantae</taxon>
        <taxon>Streptophyta</taxon>
        <taxon>Embryophyta</taxon>
        <taxon>Tracheophyta</taxon>
        <taxon>Spermatophyta</taxon>
        <taxon>Magnoliopsida</taxon>
        <taxon>Liliopsida</taxon>
        <taxon>Poales</taxon>
        <taxon>Bromeliaceae</taxon>
        <taxon>Bromelioideae</taxon>
        <taxon>Ananas</taxon>
    </lineage>
</organism>
<feature type="region of interest" description="Disordered" evidence="10">
    <location>
        <begin position="119"/>
        <end position="146"/>
    </location>
</feature>
<dbReference type="EMBL" id="LR862153">
    <property type="protein sequence ID" value="CAD1836224.1"/>
    <property type="molecule type" value="Genomic_DNA"/>
</dbReference>
<dbReference type="CDD" id="cd13395">
    <property type="entry name" value="ASKHA_NBD_Arp4_ACTL6-like"/>
    <property type="match status" value="1"/>
</dbReference>
<evidence type="ECO:0000256" key="10">
    <source>
        <dbReference type="SAM" id="MobiDB-lite"/>
    </source>
</evidence>
<feature type="compositionally biased region" description="Basic and acidic residues" evidence="10">
    <location>
        <begin position="124"/>
        <end position="133"/>
    </location>
</feature>
<comment type="subcellular location">
    <subcellularLocation>
        <location evidence="2">Cytoplasm</location>
    </subcellularLocation>
    <subcellularLocation>
        <location evidence="1">Nucleus</location>
    </subcellularLocation>
</comment>